<dbReference type="GO" id="GO:0016987">
    <property type="term" value="F:sigma factor activity"/>
    <property type="evidence" value="ECO:0007669"/>
    <property type="project" value="UniProtKB-KW"/>
</dbReference>
<dbReference type="AlphaFoldDB" id="A0A316TTD9"/>
<dbReference type="GO" id="GO:0003677">
    <property type="term" value="F:DNA binding"/>
    <property type="evidence" value="ECO:0007669"/>
    <property type="project" value="InterPro"/>
</dbReference>
<keyword evidence="3" id="KW-0731">Sigma factor</keyword>
<comment type="caution">
    <text evidence="7">The sequence shown here is derived from an EMBL/GenBank/DDBJ whole genome shotgun (WGS) entry which is preliminary data.</text>
</comment>
<dbReference type="InterPro" id="IPR013325">
    <property type="entry name" value="RNA_pol_sigma_r2"/>
</dbReference>
<evidence type="ECO:0000313" key="7">
    <source>
        <dbReference type="EMBL" id="PWN07867.1"/>
    </source>
</evidence>
<dbReference type="InterPro" id="IPR014284">
    <property type="entry name" value="RNA_pol_sigma-70_dom"/>
</dbReference>
<evidence type="ECO:0000259" key="6">
    <source>
        <dbReference type="Pfam" id="PF08281"/>
    </source>
</evidence>
<dbReference type="Gene3D" id="1.10.10.10">
    <property type="entry name" value="Winged helix-like DNA-binding domain superfamily/Winged helix DNA-binding domain"/>
    <property type="match status" value="1"/>
</dbReference>
<dbReference type="InterPro" id="IPR039425">
    <property type="entry name" value="RNA_pol_sigma-70-like"/>
</dbReference>
<evidence type="ECO:0008006" key="9">
    <source>
        <dbReference type="Google" id="ProtNLM"/>
    </source>
</evidence>
<organism evidence="7 8">
    <name type="scientific">Rhodohalobacter mucosus</name>
    <dbReference type="NCBI Taxonomy" id="2079485"/>
    <lineage>
        <taxon>Bacteria</taxon>
        <taxon>Pseudomonadati</taxon>
        <taxon>Balneolota</taxon>
        <taxon>Balneolia</taxon>
        <taxon>Balneolales</taxon>
        <taxon>Balneolaceae</taxon>
        <taxon>Rhodohalobacter</taxon>
    </lineage>
</organism>
<evidence type="ECO:0000256" key="1">
    <source>
        <dbReference type="ARBA" id="ARBA00010641"/>
    </source>
</evidence>
<dbReference type="InterPro" id="IPR013249">
    <property type="entry name" value="RNA_pol_sigma70_r4_t2"/>
</dbReference>
<dbReference type="InterPro" id="IPR007627">
    <property type="entry name" value="RNA_pol_sigma70_r2"/>
</dbReference>
<dbReference type="GO" id="GO:0006352">
    <property type="term" value="P:DNA-templated transcription initiation"/>
    <property type="evidence" value="ECO:0007669"/>
    <property type="project" value="InterPro"/>
</dbReference>
<evidence type="ECO:0000256" key="3">
    <source>
        <dbReference type="ARBA" id="ARBA00023082"/>
    </source>
</evidence>
<keyword evidence="2" id="KW-0805">Transcription regulation</keyword>
<dbReference type="InterPro" id="IPR013324">
    <property type="entry name" value="RNA_pol_sigma_r3/r4-like"/>
</dbReference>
<evidence type="ECO:0000256" key="2">
    <source>
        <dbReference type="ARBA" id="ARBA00023015"/>
    </source>
</evidence>
<dbReference type="NCBIfam" id="TIGR02937">
    <property type="entry name" value="sigma70-ECF"/>
    <property type="match status" value="1"/>
</dbReference>
<feature type="domain" description="RNA polymerase sigma factor 70 region 4 type 2" evidence="6">
    <location>
        <begin position="119"/>
        <end position="169"/>
    </location>
</feature>
<dbReference type="PANTHER" id="PTHR43133:SF51">
    <property type="entry name" value="RNA POLYMERASE SIGMA FACTOR"/>
    <property type="match status" value="1"/>
</dbReference>
<dbReference type="PANTHER" id="PTHR43133">
    <property type="entry name" value="RNA POLYMERASE ECF-TYPE SIGMA FACTO"/>
    <property type="match status" value="1"/>
</dbReference>
<reference evidence="7 8" key="1">
    <citation type="submission" date="2018-05" db="EMBL/GenBank/DDBJ databases">
        <title>Rhodohalobacter halophilus gen. nov., sp. nov., a moderately halophilic member of the family Balneolaceae.</title>
        <authorList>
            <person name="Liu Z.-W."/>
        </authorList>
    </citation>
    <scope>NUCLEOTIDE SEQUENCE [LARGE SCALE GENOMIC DNA]</scope>
    <source>
        <strain evidence="7 8">8A47</strain>
    </source>
</reference>
<keyword evidence="4" id="KW-0804">Transcription</keyword>
<evidence type="ECO:0000313" key="8">
    <source>
        <dbReference type="Proteomes" id="UP000245533"/>
    </source>
</evidence>
<dbReference type="SUPFAM" id="SSF88659">
    <property type="entry name" value="Sigma3 and sigma4 domains of RNA polymerase sigma factors"/>
    <property type="match status" value="1"/>
</dbReference>
<dbReference type="Pfam" id="PF08281">
    <property type="entry name" value="Sigma70_r4_2"/>
    <property type="match status" value="1"/>
</dbReference>
<dbReference type="InterPro" id="IPR036388">
    <property type="entry name" value="WH-like_DNA-bd_sf"/>
</dbReference>
<evidence type="ECO:0000256" key="4">
    <source>
        <dbReference type="ARBA" id="ARBA00023163"/>
    </source>
</evidence>
<comment type="similarity">
    <text evidence="1">Belongs to the sigma-70 factor family. ECF subfamily.</text>
</comment>
<dbReference type="RefSeq" id="WP_109644430.1">
    <property type="nucleotide sequence ID" value="NZ_QGGB01000002.1"/>
</dbReference>
<gene>
    <name evidence="7" type="ORF">DDZ15_02330</name>
</gene>
<protein>
    <recommendedName>
        <fullName evidence="9">RNA polymerase sigma-70 factor, ECF subfamily</fullName>
    </recommendedName>
</protein>
<dbReference type="EMBL" id="QGGB01000002">
    <property type="protein sequence ID" value="PWN07867.1"/>
    <property type="molecule type" value="Genomic_DNA"/>
</dbReference>
<dbReference type="SUPFAM" id="SSF88946">
    <property type="entry name" value="Sigma2 domain of RNA polymerase sigma factors"/>
    <property type="match status" value="1"/>
</dbReference>
<keyword evidence="8" id="KW-1185">Reference proteome</keyword>
<dbReference type="Gene3D" id="1.10.1740.10">
    <property type="match status" value="1"/>
</dbReference>
<evidence type="ECO:0000259" key="5">
    <source>
        <dbReference type="Pfam" id="PF04542"/>
    </source>
</evidence>
<sequence>MPDRYISQVLEGDKNAFRHIIRECQDGAFNLALSVLKDEHAAKDAVQRSFLKAYENLKSFKKESLFKTWFHRIVVNEAYQMMRKRGPEDRFKPDGLTNLTSDVNRTSKKINHDHKMFYINETLDRMKPDESLSLKLFYLDEYSINEMVEVTGWSTSKVKVTLHRARKSMKELMEGMFNLNPEELYS</sequence>
<feature type="domain" description="RNA polymerase sigma-70 region 2" evidence="5">
    <location>
        <begin position="21"/>
        <end position="86"/>
    </location>
</feature>
<accession>A0A316TTD9</accession>
<dbReference type="Proteomes" id="UP000245533">
    <property type="component" value="Unassembled WGS sequence"/>
</dbReference>
<proteinExistence type="inferred from homology"/>
<dbReference type="Pfam" id="PF04542">
    <property type="entry name" value="Sigma70_r2"/>
    <property type="match status" value="1"/>
</dbReference>
<name>A0A316TTD9_9BACT</name>